<gene>
    <name evidence="2" type="ORF">FDG2_1430</name>
</gene>
<name>A0A1C3NVQ1_9ACTN</name>
<evidence type="ECO:0000313" key="2">
    <source>
        <dbReference type="EMBL" id="SBW19543.1"/>
    </source>
</evidence>
<feature type="compositionally biased region" description="Low complexity" evidence="1">
    <location>
        <begin position="15"/>
        <end position="30"/>
    </location>
</feature>
<evidence type="ECO:0000256" key="1">
    <source>
        <dbReference type="SAM" id="MobiDB-lite"/>
    </source>
</evidence>
<protein>
    <submittedName>
        <fullName evidence="2">Putative membrane protein</fullName>
    </submittedName>
</protein>
<organism evidence="2 3">
    <name type="scientific">Candidatus Protofrankia californiensis</name>
    <dbReference type="NCBI Taxonomy" id="1839754"/>
    <lineage>
        <taxon>Bacteria</taxon>
        <taxon>Bacillati</taxon>
        <taxon>Actinomycetota</taxon>
        <taxon>Actinomycetes</taxon>
        <taxon>Frankiales</taxon>
        <taxon>Frankiaceae</taxon>
        <taxon>Protofrankia</taxon>
    </lineage>
</organism>
<accession>A0A1C3NVQ1</accession>
<dbReference type="EMBL" id="FLUV01000591">
    <property type="protein sequence ID" value="SBW19543.1"/>
    <property type="molecule type" value="Genomic_DNA"/>
</dbReference>
<dbReference type="Proteomes" id="UP000199013">
    <property type="component" value="Unassembled WGS sequence"/>
</dbReference>
<reference evidence="3" key="1">
    <citation type="submission" date="2016-02" db="EMBL/GenBank/DDBJ databases">
        <authorList>
            <person name="Wibberg D."/>
        </authorList>
    </citation>
    <scope>NUCLEOTIDE SEQUENCE [LARGE SCALE GENOMIC DNA]</scope>
</reference>
<feature type="region of interest" description="Disordered" evidence="1">
    <location>
        <begin position="1"/>
        <end position="30"/>
    </location>
</feature>
<keyword evidence="3" id="KW-1185">Reference proteome</keyword>
<feature type="region of interest" description="Disordered" evidence="1">
    <location>
        <begin position="44"/>
        <end position="63"/>
    </location>
</feature>
<dbReference type="AlphaFoldDB" id="A0A1C3NVQ1"/>
<proteinExistence type="predicted"/>
<evidence type="ECO:0000313" key="3">
    <source>
        <dbReference type="Proteomes" id="UP000199013"/>
    </source>
</evidence>
<sequence>MTTTDNRPIIGPTMGTATPPAVPTDPAGGVTVRESLKSLTSLTALTRPPATSSDSADGPLDGAAGETLETLAAPWPVAVGNRMSGWAPVAVEPAEPAAVARYAVEGGWCAPYALGWRRAGIGYACLIALPATTTAYSAAWLAQWAGGIDTGWLPTGRDGQSRRARWLAARPPSLGELAATTTVVGGPRRAAAVAAVAASAAAYGLAWIFQRPGRLAAAALLAAVVWFA</sequence>